<comment type="caution">
    <text evidence="2">The sequence shown here is derived from an EMBL/GenBank/DDBJ whole genome shotgun (WGS) entry which is preliminary data.</text>
</comment>
<evidence type="ECO:0000256" key="1">
    <source>
        <dbReference type="SAM" id="SignalP"/>
    </source>
</evidence>
<dbReference type="AlphaFoldDB" id="A0A5D0RLI6"/>
<sequence>MRRIIALALTCALPATASATPYDGMFRPNYDFAASWDCTSLGMDGGAVAVQGDKLIGVENTCTLTDPVEVRDMNATLYDAECSGEGETARERLMLMAHDYGIYVIRDGFVSDWLRCE</sequence>
<dbReference type="RefSeq" id="WP_148377419.1">
    <property type="nucleotide sequence ID" value="NZ_VSIY01000005.1"/>
</dbReference>
<proteinExistence type="predicted"/>
<accession>A0A5D0RLI6</accession>
<dbReference type="Proteomes" id="UP000322080">
    <property type="component" value="Unassembled WGS sequence"/>
</dbReference>
<dbReference type="EMBL" id="VSIY01000005">
    <property type="protein sequence ID" value="TYB81611.1"/>
    <property type="molecule type" value="Genomic_DNA"/>
</dbReference>
<evidence type="ECO:0000313" key="3">
    <source>
        <dbReference type="Proteomes" id="UP000322080"/>
    </source>
</evidence>
<evidence type="ECO:0000313" key="2">
    <source>
        <dbReference type="EMBL" id="TYB81611.1"/>
    </source>
</evidence>
<feature type="chain" id="PRO_5022844901" evidence="1">
    <location>
        <begin position="20"/>
        <end position="117"/>
    </location>
</feature>
<gene>
    <name evidence="2" type="ORF">FVF75_07805</name>
</gene>
<feature type="signal peptide" evidence="1">
    <location>
        <begin position="1"/>
        <end position="19"/>
    </location>
</feature>
<keyword evidence="1" id="KW-0732">Signal</keyword>
<reference evidence="2 3" key="1">
    <citation type="submission" date="2019-08" db="EMBL/GenBank/DDBJ databases">
        <title>Identification of a novel species of the genus Boseongicola.</title>
        <authorList>
            <person name="Zhang X.-Q."/>
        </authorList>
    </citation>
    <scope>NUCLEOTIDE SEQUENCE [LARGE SCALE GENOMIC DNA]</scope>
    <source>
        <strain evidence="2 3">HY14</strain>
    </source>
</reference>
<keyword evidence="3" id="KW-1185">Reference proteome</keyword>
<organism evidence="2 3">
    <name type="scientific">Maritimibacter fusiformis</name>
    <dbReference type="NCBI Taxonomy" id="2603819"/>
    <lineage>
        <taxon>Bacteria</taxon>
        <taxon>Pseudomonadati</taxon>
        <taxon>Pseudomonadota</taxon>
        <taxon>Alphaproteobacteria</taxon>
        <taxon>Rhodobacterales</taxon>
        <taxon>Roseobacteraceae</taxon>
        <taxon>Maritimibacter</taxon>
    </lineage>
</organism>
<name>A0A5D0RLI6_9RHOB</name>
<protein>
    <submittedName>
        <fullName evidence="2">Uncharacterized protein</fullName>
    </submittedName>
</protein>